<dbReference type="InterPro" id="IPR035500">
    <property type="entry name" value="NHR-like_dom_sf"/>
</dbReference>
<dbReference type="EMBL" id="JARGDH010000001">
    <property type="protein sequence ID" value="KAL0280439.1"/>
    <property type="molecule type" value="Genomic_DNA"/>
</dbReference>
<feature type="region of interest" description="Disordered" evidence="15">
    <location>
        <begin position="244"/>
        <end position="265"/>
    </location>
</feature>
<gene>
    <name evidence="18" type="ORF">PYX00_001725</name>
</gene>
<feature type="compositionally biased region" description="Low complexity" evidence="15">
    <location>
        <begin position="246"/>
        <end position="262"/>
    </location>
</feature>
<dbReference type="SMART" id="SM00430">
    <property type="entry name" value="HOLI"/>
    <property type="match status" value="1"/>
</dbReference>
<dbReference type="PIRSF" id="PIRSF002530">
    <property type="entry name" value="Nuc_orph_FTZ-F1"/>
    <property type="match status" value="1"/>
</dbReference>
<sequence>MAAGYQSPQNTSIIIGPRAGGDIPDTKFGIEELCPVCGDKVSGYHYGLLTCESCKGFFKRTVQNKKVYTCVADRSCHIDKTQRKRCPYCRFQKCLEVGMKLEAVRADRMRGGRNKFGPMYKRDRARKLQMMRQRQIAVQTIRQHPGHFGNIHNIKQEIQIPQVSSLTSSPDSSPSPITVSFGQTPTANMIATTQSSQPPVLQIVGAGGNPNNSLVPGDHKMWGTANSTTPSPNSISPKAFPFDGVSLPHGSSGPPGNSSSSSCNKIPPMIRDFVSSVDDREWQNSLFGLLQNQTYNQCEVDLFELMCKVLDQNLFSQVDWARNSIFFKDLKVDDQMKLLQHSWSDMLVLDHLHQRMHNNLPDETTLPNGQKFDLLCLGLLGVPTLADHFTDLTNKLQELKFDVSDYICVKFLLLLNPEVRGISNRKHVQEGHEQVLQALLDYTLTSYPQIQDKFTKLQQVLPEIHAMASRGEDHLYHKHCSGGAPTQTLLMEMLHAKRK</sequence>
<dbReference type="InterPro" id="IPR000536">
    <property type="entry name" value="Nucl_hrmn_rcpt_lig-bd"/>
</dbReference>
<evidence type="ECO:0000256" key="11">
    <source>
        <dbReference type="ARBA" id="ARBA00073670"/>
    </source>
</evidence>
<accession>A0AAW2IDW8</accession>
<name>A0AAW2IDW8_9NEOP</name>
<dbReference type="GO" id="GO:0009888">
    <property type="term" value="P:tissue development"/>
    <property type="evidence" value="ECO:0007669"/>
    <property type="project" value="TreeGrafter"/>
</dbReference>
<dbReference type="Gene3D" id="3.30.50.10">
    <property type="entry name" value="Erythroid Transcription Factor GATA-1, subunit A"/>
    <property type="match status" value="1"/>
</dbReference>
<dbReference type="InterPro" id="IPR016355">
    <property type="entry name" value="NR5-like"/>
</dbReference>
<evidence type="ECO:0000256" key="3">
    <source>
        <dbReference type="ARBA" id="ARBA00022723"/>
    </source>
</evidence>
<dbReference type="Pfam" id="PF00104">
    <property type="entry name" value="Hormone_recep"/>
    <property type="match status" value="1"/>
</dbReference>
<feature type="domain" description="Nuclear receptor" evidence="16">
    <location>
        <begin position="31"/>
        <end position="106"/>
    </location>
</feature>
<evidence type="ECO:0000256" key="4">
    <source>
        <dbReference type="ARBA" id="ARBA00022771"/>
    </source>
</evidence>
<evidence type="ECO:0000313" key="18">
    <source>
        <dbReference type="EMBL" id="KAL0280439.1"/>
    </source>
</evidence>
<dbReference type="Pfam" id="PF00105">
    <property type="entry name" value="zf-C4"/>
    <property type="match status" value="1"/>
</dbReference>
<evidence type="ECO:0000256" key="9">
    <source>
        <dbReference type="ARBA" id="ARBA00023170"/>
    </source>
</evidence>
<reference evidence="18" key="1">
    <citation type="journal article" date="2024" name="Gigascience">
        <title>Chromosome-level genome of the poultry shaft louse Menopon gallinae provides insight into the host-switching and adaptive evolution of parasitic lice.</title>
        <authorList>
            <person name="Xu Y."/>
            <person name="Ma L."/>
            <person name="Liu S."/>
            <person name="Liang Y."/>
            <person name="Liu Q."/>
            <person name="He Z."/>
            <person name="Tian L."/>
            <person name="Duan Y."/>
            <person name="Cai W."/>
            <person name="Li H."/>
            <person name="Song F."/>
        </authorList>
    </citation>
    <scope>NUCLEOTIDE SEQUENCE</scope>
    <source>
        <strain evidence="18">Cailab_2023a</strain>
    </source>
</reference>
<evidence type="ECO:0000256" key="7">
    <source>
        <dbReference type="ARBA" id="ARBA00023125"/>
    </source>
</evidence>
<dbReference type="Gene3D" id="1.10.565.10">
    <property type="entry name" value="Retinoid X Receptor"/>
    <property type="match status" value="1"/>
</dbReference>
<evidence type="ECO:0000256" key="15">
    <source>
        <dbReference type="SAM" id="MobiDB-lite"/>
    </source>
</evidence>
<dbReference type="FunFam" id="1.10.565.10:FF:000032">
    <property type="entry name" value="Nuclear hormone receptor FTZ-F1"/>
    <property type="match status" value="1"/>
</dbReference>
<protein>
    <recommendedName>
        <fullName evidence="11">Nuclear hormone receptor FTZ-F1</fullName>
    </recommendedName>
    <alternativeName>
        <fullName evidence="12">Nuclear receptor subfamily 5 group A member 3</fullName>
    </alternativeName>
</protein>
<keyword evidence="8 14" id="KW-0804">Transcription</keyword>
<evidence type="ECO:0000256" key="14">
    <source>
        <dbReference type="RuleBase" id="RU004334"/>
    </source>
</evidence>
<evidence type="ECO:0000259" key="17">
    <source>
        <dbReference type="PROSITE" id="PS51843"/>
    </source>
</evidence>
<dbReference type="CDD" id="cd07167">
    <property type="entry name" value="NR_DBD_Lrh-1_like"/>
    <property type="match status" value="1"/>
</dbReference>
<dbReference type="PROSITE" id="PS51030">
    <property type="entry name" value="NUCLEAR_REC_DBD_2"/>
    <property type="match status" value="1"/>
</dbReference>
<dbReference type="GO" id="GO:0004879">
    <property type="term" value="F:nuclear receptor activity"/>
    <property type="evidence" value="ECO:0007669"/>
    <property type="project" value="InterPro"/>
</dbReference>
<dbReference type="PRINTS" id="PR00047">
    <property type="entry name" value="STROIDFINGER"/>
</dbReference>
<dbReference type="SMART" id="SM00399">
    <property type="entry name" value="ZnF_C4"/>
    <property type="match status" value="1"/>
</dbReference>
<dbReference type="SUPFAM" id="SSF57716">
    <property type="entry name" value="Glucocorticoid receptor-like (DNA-binding domain)"/>
    <property type="match status" value="1"/>
</dbReference>
<organism evidence="18">
    <name type="scientific">Menopon gallinae</name>
    <name type="common">poultry shaft louse</name>
    <dbReference type="NCBI Taxonomy" id="328185"/>
    <lineage>
        <taxon>Eukaryota</taxon>
        <taxon>Metazoa</taxon>
        <taxon>Ecdysozoa</taxon>
        <taxon>Arthropoda</taxon>
        <taxon>Hexapoda</taxon>
        <taxon>Insecta</taxon>
        <taxon>Pterygota</taxon>
        <taxon>Neoptera</taxon>
        <taxon>Paraneoptera</taxon>
        <taxon>Psocodea</taxon>
        <taxon>Troctomorpha</taxon>
        <taxon>Phthiraptera</taxon>
        <taxon>Amblycera</taxon>
        <taxon>Menoponidae</taxon>
        <taxon>Menopon</taxon>
    </lineage>
</organism>
<dbReference type="InterPro" id="IPR001628">
    <property type="entry name" value="Znf_hrmn_rcpt"/>
</dbReference>
<keyword evidence="5 14" id="KW-0862">Zinc</keyword>
<evidence type="ECO:0000256" key="6">
    <source>
        <dbReference type="ARBA" id="ARBA00023015"/>
    </source>
</evidence>
<dbReference type="GO" id="GO:0090575">
    <property type="term" value="C:RNA polymerase II transcription regulator complex"/>
    <property type="evidence" value="ECO:0007669"/>
    <property type="project" value="TreeGrafter"/>
</dbReference>
<keyword evidence="10 14" id="KW-0539">Nucleus</keyword>
<evidence type="ECO:0000259" key="16">
    <source>
        <dbReference type="PROSITE" id="PS51030"/>
    </source>
</evidence>
<comment type="subcellular location">
    <subcellularLocation>
        <location evidence="1 14">Nucleus</location>
    </subcellularLocation>
</comment>
<keyword evidence="9 14" id="KW-0675">Receptor</keyword>
<evidence type="ECO:0000256" key="13">
    <source>
        <dbReference type="PIRSR" id="PIRSR002530-1"/>
    </source>
</evidence>
<dbReference type="SUPFAM" id="SSF48508">
    <property type="entry name" value="Nuclear receptor ligand-binding domain"/>
    <property type="match status" value="1"/>
</dbReference>
<evidence type="ECO:0000256" key="2">
    <source>
        <dbReference type="ARBA" id="ARBA00007536"/>
    </source>
</evidence>
<dbReference type="FunFam" id="3.30.50.10:FF:000006">
    <property type="entry name" value="Nuclear receptor subfamily 5 group A member"/>
    <property type="match status" value="1"/>
</dbReference>
<dbReference type="InterPro" id="IPR001723">
    <property type="entry name" value="Nuclear_hrmn_rcpt"/>
</dbReference>
<feature type="binding site" evidence="13">
    <location>
        <position position="478"/>
    </location>
    <ligand>
        <name>a phospholipid derivative</name>
        <dbReference type="ChEBI" id="CHEBI:16247"/>
    </ligand>
</feature>
<dbReference type="GO" id="GO:0009755">
    <property type="term" value="P:hormone-mediated signaling pathway"/>
    <property type="evidence" value="ECO:0007669"/>
    <property type="project" value="TreeGrafter"/>
</dbReference>
<proteinExistence type="inferred from homology"/>
<dbReference type="GO" id="GO:0000978">
    <property type="term" value="F:RNA polymerase II cis-regulatory region sequence-specific DNA binding"/>
    <property type="evidence" value="ECO:0007669"/>
    <property type="project" value="TreeGrafter"/>
</dbReference>
<evidence type="ECO:0000256" key="1">
    <source>
        <dbReference type="ARBA" id="ARBA00004123"/>
    </source>
</evidence>
<comment type="caution">
    <text evidence="18">The sequence shown here is derived from an EMBL/GenBank/DDBJ whole genome shotgun (WGS) entry which is preliminary data.</text>
</comment>
<comment type="similarity">
    <text evidence="2">Belongs to the nuclear hormone receptor family. NR5 subfamily.</text>
</comment>
<keyword evidence="7 14" id="KW-0238">DNA-binding</keyword>
<dbReference type="PANTHER" id="PTHR24086:SF15">
    <property type="entry name" value="NUCLEAR HORMONE RECEPTOR FTZ-F1"/>
    <property type="match status" value="1"/>
</dbReference>
<dbReference type="PROSITE" id="PS51843">
    <property type="entry name" value="NR_LBD"/>
    <property type="match status" value="1"/>
</dbReference>
<keyword evidence="6 14" id="KW-0805">Transcription regulation</keyword>
<dbReference type="PRINTS" id="PR00398">
    <property type="entry name" value="STRDHORMONER"/>
</dbReference>
<keyword evidence="4 14" id="KW-0863">Zinc-finger</keyword>
<keyword evidence="3 14" id="KW-0479">Metal-binding</keyword>
<feature type="domain" description="NR LBD" evidence="17">
    <location>
        <begin position="265"/>
        <end position="497"/>
    </location>
</feature>
<dbReference type="PANTHER" id="PTHR24086">
    <property type="entry name" value="NUCLEAR RECEPTOR SUBFAMILY 5 GROUP A"/>
    <property type="match status" value="1"/>
</dbReference>
<evidence type="ECO:0000256" key="12">
    <source>
        <dbReference type="ARBA" id="ARBA00078044"/>
    </source>
</evidence>
<dbReference type="GO" id="GO:0008270">
    <property type="term" value="F:zinc ion binding"/>
    <property type="evidence" value="ECO:0007669"/>
    <property type="project" value="UniProtKB-KW"/>
</dbReference>
<dbReference type="CDD" id="cd06944">
    <property type="entry name" value="NR_LBD_Ftz-F1_like"/>
    <property type="match status" value="1"/>
</dbReference>
<evidence type="ECO:0000256" key="10">
    <source>
        <dbReference type="ARBA" id="ARBA00023242"/>
    </source>
</evidence>
<dbReference type="InterPro" id="IPR013088">
    <property type="entry name" value="Znf_NHR/GATA"/>
</dbReference>
<dbReference type="AlphaFoldDB" id="A0AAW2IDW8"/>
<evidence type="ECO:0000256" key="8">
    <source>
        <dbReference type="ARBA" id="ARBA00023163"/>
    </source>
</evidence>
<dbReference type="PROSITE" id="PS00031">
    <property type="entry name" value="NUCLEAR_REC_DBD_1"/>
    <property type="match status" value="1"/>
</dbReference>
<evidence type="ECO:0000256" key="5">
    <source>
        <dbReference type="ARBA" id="ARBA00022833"/>
    </source>
</evidence>